<keyword evidence="3" id="KW-0748">Sporozoite</keyword>
<sequence length="475" mass="51003">MKFSTVLLAVVALFSPVVQSQKVDPASSSIVGTAKEEDVSPMNSDALSITFTQLANQTTTPLDSIVNKRYLNVATSPSCRKFKYSGGFQYGYFTGPLNYKAVDDGVTTLQAWCESLGDDKKCCSTNGVVGQNDECIDWSTQPDTTYEVCENSCLGRSACSGVAFQSANGSSITFESGSCSSRSSCITMAFSTREKANIRVGENSCTKRNSCFDMAGRASNLEELIVESSSCTQTSSCDSVASTATSLKRLIVNDGECTSSNGCKNCGFASTFSEALQLTETCCAESGRSGTACQYSEPSASPSISINPSNQPSISSEPSDIPSKLPSDQPSKLPSDQPSSLPSDQPSKQPSSIPSYNPSSEPSSEPSWLDDEQCKKKDPENDVCVELDGRCKTDCEDDEDFVCVPGLCSYDKKWDKPTKSPKMRQLMNRDVEMVDMEITATGNTERKLKSMKAPKASKAPKSSCACRVPRRNGCN</sequence>
<organism evidence="9 10">
    <name type="scientific">Chaetoceros tenuissimus</name>
    <dbReference type="NCBI Taxonomy" id="426638"/>
    <lineage>
        <taxon>Eukaryota</taxon>
        <taxon>Sar</taxon>
        <taxon>Stramenopiles</taxon>
        <taxon>Ochrophyta</taxon>
        <taxon>Bacillariophyta</taxon>
        <taxon>Coscinodiscophyceae</taxon>
        <taxon>Chaetocerotophycidae</taxon>
        <taxon>Chaetocerotales</taxon>
        <taxon>Chaetocerotaceae</taxon>
        <taxon>Chaetoceros</taxon>
    </lineage>
</organism>
<evidence type="ECO:0000256" key="3">
    <source>
        <dbReference type="ARBA" id="ARBA00022522"/>
    </source>
</evidence>
<evidence type="ECO:0000256" key="4">
    <source>
        <dbReference type="ARBA" id="ARBA00022737"/>
    </source>
</evidence>
<proteinExistence type="inferred from homology"/>
<evidence type="ECO:0000256" key="2">
    <source>
        <dbReference type="ARBA" id="ARBA00021911"/>
    </source>
</evidence>
<feature type="compositionally biased region" description="Low complexity" evidence="7">
    <location>
        <begin position="296"/>
        <end position="367"/>
    </location>
</feature>
<accession>A0AAD3CKL2</accession>
<evidence type="ECO:0000256" key="5">
    <source>
        <dbReference type="ARBA" id="ARBA00033726"/>
    </source>
</evidence>
<keyword evidence="10" id="KW-1185">Reference proteome</keyword>
<feature type="signal peptide" evidence="8">
    <location>
        <begin position="1"/>
        <end position="20"/>
    </location>
</feature>
<reference evidence="9 10" key="1">
    <citation type="journal article" date="2021" name="Sci. Rep.">
        <title>The genome of the diatom Chaetoceros tenuissimus carries an ancient integrated fragment of an extant virus.</title>
        <authorList>
            <person name="Hongo Y."/>
            <person name="Kimura K."/>
            <person name="Takaki Y."/>
            <person name="Yoshida Y."/>
            <person name="Baba S."/>
            <person name="Kobayashi G."/>
            <person name="Nagasaki K."/>
            <person name="Hano T."/>
            <person name="Tomaru Y."/>
        </authorList>
    </citation>
    <scope>NUCLEOTIDE SEQUENCE [LARGE SCALE GENOMIC DNA]</scope>
    <source>
        <strain evidence="9 10">NIES-3715</strain>
    </source>
</reference>
<evidence type="ECO:0000256" key="6">
    <source>
        <dbReference type="ARBA" id="ARBA00045806"/>
    </source>
</evidence>
<dbReference type="EMBL" id="BLLK01000023">
    <property type="protein sequence ID" value="GFH47782.1"/>
    <property type="molecule type" value="Genomic_DNA"/>
</dbReference>
<comment type="similarity">
    <text evidence="1">Belongs to the plasmodium circumsporozoite protein family.</text>
</comment>
<dbReference type="Proteomes" id="UP001054902">
    <property type="component" value="Unassembled WGS sequence"/>
</dbReference>
<evidence type="ECO:0000256" key="1">
    <source>
        <dbReference type="ARBA" id="ARBA00006241"/>
    </source>
</evidence>
<feature type="compositionally biased region" description="Low complexity" evidence="7">
    <location>
        <begin position="451"/>
        <end position="466"/>
    </location>
</feature>
<feature type="region of interest" description="Disordered" evidence="7">
    <location>
        <begin position="294"/>
        <end position="375"/>
    </location>
</feature>
<keyword evidence="8" id="KW-0732">Signal</keyword>
<dbReference type="PANTHER" id="PTHR44826:SF3">
    <property type="entry name" value="SPORE COAT PROTEIN SP85"/>
    <property type="match status" value="1"/>
</dbReference>
<evidence type="ECO:0000313" key="9">
    <source>
        <dbReference type="EMBL" id="GFH47782.1"/>
    </source>
</evidence>
<dbReference type="PANTHER" id="PTHR44826">
    <property type="entry name" value="SPORE COAT PROTEIN SP85"/>
    <property type="match status" value="1"/>
</dbReference>
<protein>
    <recommendedName>
        <fullName evidence="2">Circumsporozoite protein</fullName>
    </recommendedName>
</protein>
<feature type="region of interest" description="Disordered" evidence="7">
    <location>
        <begin position="444"/>
        <end position="475"/>
    </location>
</feature>
<comment type="function">
    <text evidence="5">In the vertebrate host, binds to highly sulfated heparan sulfate proteoglycans (HSPGs) on the surface of host hepatocytes and is required for sporozoite invasion of the host hepatocytes.</text>
</comment>
<dbReference type="InterPro" id="IPR051860">
    <property type="entry name" value="Plasmodium_CSP_Invasion"/>
</dbReference>
<evidence type="ECO:0000256" key="8">
    <source>
        <dbReference type="SAM" id="SignalP"/>
    </source>
</evidence>
<feature type="chain" id="PRO_5042230514" description="Circumsporozoite protein" evidence="8">
    <location>
        <begin position="21"/>
        <end position="475"/>
    </location>
</feature>
<evidence type="ECO:0000313" key="10">
    <source>
        <dbReference type="Proteomes" id="UP001054902"/>
    </source>
</evidence>
<dbReference type="AlphaFoldDB" id="A0AAD3CKL2"/>
<keyword evidence="4" id="KW-0677">Repeat</keyword>
<name>A0AAD3CKL2_9STRA</name>
<gene>
    <name evidence="9" type="ORF">CTEN210_04257</name>
</gene>
<comment type="caution">
    <text evidence="9">The sequence shown here is derived from an EMBL/GenBank/DDBJ whole genome shotgun (WGS) entry which is preliminary data.</text>
</comment>
<evidence type="ECO:0000256" key="7">
    <source>
        <dbReference type="SAM" id="MobiDB-lite"/>
    </source>
</evidence>
<comment type="function">
    <text evidence="6">Essential sporozoite protein. In the mosquito vector, required for sporozoite development in the oocyst, migration through the vector hemolymph and entry into the vector salivary glands. In the vertebrate host, required for sporozoite migration through the host dermis and infection of host hepatocytes. Binds to highly sulfated heparan sulfate proteoglycans (HSPGs) on the surface of host hepatocytes.</text>
</comment>